<keyword evidence="7 9" id="KW-0472">Membrane</keyword>
<evidence type="ECO:0000256" key="2">
    <source>
        <dbReference type="ARBA" id="ARBA00008034"/>
    </source>
</evidence>
<dbReference type="SUPFAM" id="SSF81345">
    <property type="entry name" value="ABC transporter involved in vitamin B12 uptake, BtuC"/>
    <property type="match status" value="1"/>
</dbReference>
<evidence type="ECO:0000256" key="9">
    <source>
        <dbReference type="SAM" id="Phobius"/>
    </source>
</evidence>
<feature type="transmembrane region" description="Helical" evidence="9">
    <location>
        <begin position="231"/>
        <end position="251"/>
    </location>
</feature>
<keyword evidence="11" id="KW-1185">Reference proteome</keyword>
<name>A0ABT6TEU7_9BACL</name>
<feature type="transmembrane region" description="Helical" evidence="9">
    <location>
        <begin position="64"/>
        <end position="83"/>
    </location>
</feature>
<reference evidence="10" key="1">
    <citation type="submission" date="2023-04" db="EMBL/GenBank/DDBJ databases">
        <title>Comparative genomic analysis of Cohnella hashimotonis sp. nov., isolated from the International Space Station.</title>
        <authorList>
            <person name="Venkateswaran K."/>
            <person name="Simpson A."/>
        </authorList>
    </citation>
    <scope>NUCLEOTIDE SEQUENCE</scope>
    <source>
        <strain evidence="10">F6_2S_P_1</strain>
    </source>
</reference>
<comment type="caution">
    <text evidence="10">The sequence shown here is derived from an EMBL/GenBank/DDBJ whole genome shotgun (WGS) entry which is preliminary data.</text>
</comment>
<dbReference type="Gene3D" id="1.10.3470.10">
    <property type="entry name" value="ABC transporter involved in vitamin B12 uptake, BtuC"/>
    <property type="match status" value="1"/>
</dbReference>
<dbReference type="PANTHER" id="PTHR30477:SF3">
    <property type="entry name" value="METAL TRANSPORT SYSTEM MEMBRANE PROTEIN CT_069-RELATED"/>
    <property type="match status" value="1"/>
</dbReference>
<gene>
    <name evidence="10" type="ORF">KB449_08900</name>
</gene>
<feature type="transmembrane region" description="Helical" evidence="9">
    <location>
        <begin position="12"/>
        <end position="32"/>
    </location>
</feature>
<keyword evidence="3 8" id="KW-0813">Transport</keyword>
<comment type="similarity">
    <text evidence="2 8">Belongs to the ABC-3 integral membrane protein family.</text>
</comment>
<feature type="transmembrane region" description="Helical" evidence="9">
    <location>
        <begin position="199"/>
        <end position="219"/>
    </location>
</feature>
<keyword evidence="5 8" id="KW-0812">Transmembrane</keyword>
<feature type="transmembrane region" description="Helical" evidence="9">
    <location>
        <begin position="95"/>
        <end position="113"/>
    </location>
</feature>
<dbReference type="RefSeq" id="WP_282908036.1">
    <property type="nucleotide sequence ID" value="NZ_JAGRPV010000001.1"/>
</dbReference>
<dbReference type="InterPro" id="IPR001626">
    <property type="entry name" value="ABC_TroCD"/>
</dbReference>
<evidence type="ECO:0000256" key="3">
    <source>
        <dbReference type="ARBA" id="ARBA00022448"/>
    </source>
</evidence>
<evidence type="ECO:0000313" key="10">
    <source>
        <dbReference type="EMBL" id="MDI4645076.1"/>
    </source>
</evidence>
<feature type="transmembrane region" description="Helical" evidence="9">
    <location>
        <begin position="41"/>
        <end position="58"/>
    </location>
</feature>
<keyword evidence="6 9" id="KW-1133">Transmembrane helix</keyword>
<accession>A0ABT6TEU7</accession>
<evidence type="ECO:0000256" key="8">
    <source>
        <dbReference type="RuleBase" id="RU003943"/>
    </source>
</evidence>
<dbReference type="EMBL" id="JAGRPV010000001">
    <property type="protein sequence ID" value="MDI4645076.1"/>
    <property type="molecule type" value="Genomic_DNA"/>
</dbReference>
<evidence type="ECO:0000256" key="7">
    <source>
        <dbReference type="ARBA" id="ARBA00023136"/>
    </source>
</evidence>
<dbReference type="InterPro" id="IPR037294">
    <property type="entry name" value="ABC_BtuC-like"/>
</dbReference>
<keyword evidence="4" id="KW-1003">Cell membrane</keyword>
<evidence type="ECO:0000313" key="11">
    <source>
        <dbReference type="Proteomes" id="UP001161691"/>
    </source>
</evidence>
<feature type="transmembrane region" description="Helical" evidence="9">
    <location>
        <begin position="140"/>
        <end position="158"/>
    </location>
</feature>
<dbReference type="PANTHER" id="PTHR30477">
    <property type="entry name" value="ABC-TRANSPORTER METAL-BINDING PROTEIN"/>
    <property type="match status" value="1"/>
</dbReference>
<evidence type="ECO:0000256" key="4">
    <source>
        <dbReference type="ARBA" id="ARBA00022475"/>
    </source>
</evidence>
<dbReference type="CDD" id="cd06550">
    <property type="entry name" value="TM_ABC_iron-siderophores_like"/>
    <property type="match status" value="1"/>
</dbReference>
<dbReference type="Pfam" id="PF00950">
    <property type="entry name" value="ABC-3"/>
    <property type="match status" value="1"/>
</dbReference>
<protein>
    <submittedName>
        <fullName evidence="10">Metal ABC transporter permease</fullName>
    </submittedName>
</protein>
<proteinExistence type="inferred from homology"/>
<dbReference type="Proteomes" id="UP001161691">
    <property type="component" value="Unassembled WGS sequence"/>
</dbReference>
<feature type="transmembrane region" description="Helical" evidence="9">
    <location>
        <begin position="257"/>
        <end position="282"/>
    </location>
</feature>
<evidence type="ECO:0000256" key="6">
    <source>
        <dbReference type="ARBA" id="ARBA00022989"/>
    </source>
</evidence>
<comment type="subcellular location">
    <subcellularLocation>
        <location evidence="1 8">Cell membrane</location>
        <topology evidence="1 8">Multi-pass membrane protein</topology>
    </subcellularLocation>
</comment>
<evidence type="ECO:0000256" key="5">
    <source>
        <dbReference type="ARBA" id="ARBA00022692"/>
    </source>
</evidence>
<organism evidence="10 11">
    <name type="scientific">Cohnella hashimotonis</name>
    <dbReference type="NCBI Taxonomy" id="2826895"/>
    <lineage>
        <taxon>Bacteria</taxon>
        <taxon>Bacillati</taxon>
        <taxon>Bacillota</taxon>
        <taxon>Bacilli</taxon>
        <taxon>Bacillales</taxon>
        <taxon>Paenibacillaceae</taxon>
        <taxon>Cohnella</taxon>
    </lineage>
</organism>
<feature type="transmembrane region" description="Helical" evidence="9">
    <location>
        <begin position="170"/>
        <end position="193"/>
    </location>
</feature>
<evidence type="ECO:0000256" key="1">
    <source>
        <dbReference type="ARBA" id="ARBA00004651"/>
    </source>
</evidence>
<sequence>MNTLLSHNAQWVLLSTLILGMAAGIIGSFAYWKRQSLMSDALSHAALPGVIVGFVLIGTKNLPVMIAGAAVSALLGALLIDWIRSSTRIKEDAAMGIVLSVFFGLGIMLLTFVNRTAGGSQSGLDSFIFGQAASMVSDDVKLMAGTAAVVLLVALLGYKEWKLFLFDPAYAAGLGLSVRLMNGIYLAVLVLVIVVGIQAAGVVLMAALLIIPAVSARYWTHSFKWTVGLSATFGGGAGAAGTLLSAMGAGWPTGPFIVLAASATFAVSLFFGASKGLLVLYIGQRASRRRLASKVSSPIAAREGAGR</sequence>